<dbReference type="Proteomes" id="UP000324376">
    <property type="component" value="Unassembled WGS sequence"/>
</dbReference>
<gene>
    <name evidence="1" type="ORF">BD809_10453</name>
</gene>
<accession>A0A5S5C478</accession>
<reference evidence="1 2" key="1">
    <citation type="submission" date="2019-07" db="EMBL/GenBank/DDBJ databases">
        <title>Genomic Encyclopedia of Archaeal and Bacterial Type Strains, Phase II (KMG-II): from individual species to whole genera.</title>
        <authorList>
            <person name="Goeker M."/>
        </authorList>
    </citation>
    <scope>NUCLEOTIDE SEQUENCE [LARGE SCALE GENOMIC DNA]</scope>
    <source>
        <strain evidence="1 2">DSM 17527</strain>
    </source>
</reference>
<name>A0A5S5C478_9FLAO</name>
<dbReference type="AlphaFoldDB" id="A0A5S5C478"/>
<sequence>MFIKNFCVSLIEKALEFESRSMSNMSTSDRVSASREAKELILSLNDVYKENKDPEIMDLMKLLTAKKKKIEKRLKGSSTV</sequence>
<evidence type="ECO:0000313" key="1">
    <source>
        <dbReference type="EMBL" id="TYP74235.1"/>
    </source>
</evidence>
<dbReference type="EMBL" id="VNHU01000004">
    <property type="protein sequence ID" value="TYP74235.1"/>
    <property type="molecule type" value="Genomic_DNA"/>
</dbReference>
<proteinExistence type="predicted"/>
<keyword evidence="2" id="KW-1185">Reference proteome</keyword>
<comment type="caution">
    <text evidence="1">The sequence shown here is derived from an EMBL/GenBank/DDBJ whole genome shotgun (WGS) entry which is preliminary data.</text>
</comment>
<organism evidence="1 2">
    <name type="scientific">Aquimarina intermedia</name>
    <dbReference type="NCBI Taxonomy" id="350814"/>
    <lineage>
        <taxon>Bacteria</taxon>
        <taxon>Pseudomonadati</taxon>
        <taxon>Bacteroidota</taxon>
        <taxon>Flavobacteriia</taxon>
        <taxon>Flavobacteriales</taxon>
        <taxon>Flavobacteriaceae</taxon>
        <taxon>Aquimarina</taxon>
    </lineage>
</organism>
<protein>
    <submittedName>
        <fullName evidence="1">Uncharacterized protein</fullName>
    </submittedName>
</protein>
<evidence type="ECO:0000313" key="2">
    <source>
        <dbReference type="Proteomes" id="UP000324376"/>
    </source>
</evidence>